<reference evidence="1 2" key="1">
    <citation type="submission" date="2018-04" db="EMBL/GenBank/DDBJ databases">
        <title>Marixanthomonas spongiae HN-E44 sp. nov., isolated from a marine sponge.</title>
        <authorList>
            <person name="Luo L."/>
            <person name="Zhuang L."/>
        </authorList>
    </citation>
    <scope>NUCLEOTIDE SEQUENCE [LARGE SCALE GENOMIC DNA]</scope>
    <source>
        <strain evidence="1 2">HN-E44</strain>
    </source>
</reference>
<dbReference type="EMBL" id="QEHR01000004">
    <property type="protein sequence ID" value="PVW15358.1"/>
    <property type="molecule type" value="Genomic_DNA"/>
</dbReference>
<comment type="caution">
    <text evidence="1">The sequence shown here is derived from an EMBL/GenBank/DDBJ whole genome shotgun (WGS) entry which is preliminary data.</text>
</comment>
<dbReference type="SUPFAM" id="SSF160574">
    <property type="entry name" value="BT0923-like"/>
    <property type="match status" value="1"/>
</dbReference>
<evidence type="ECO:0000313" key="2">
    <source>
        <dbReference type="Proteomes" id="UP000245962"/>
    </source>
</evidence>
<sequence>MALLFHYTGQITITNIILETMKKSILAIAIALGTLTAVQAQDKAIAQKTTDKAPAILTAQAPAQEDYKEIKASELPKPVLEAVAKEFEGATVSKAYKNEQGEYKLVLATAGMAQKTVYANAQGEWIKKQ</sequence>
<evidence type="ECO:0000313" key="1">
    <source>
        <dbReference type="EMBL" id="PVW15358.1"/>
    </source>
</evidence>
<dbReference type="Proteomes" id="UP000245962">
    <property type="component" value="Unassembled WGS sequence"/>
</dbReference>
<name>A0A2U0I2N3_9FLAO</name>
<keyword evidence="2" id="KW-1185">Reference proteome</keyword>
<protein>
    <submittedName>
        <fullName evidence="1">Uncharacterized protein</fullName>
    </submittedName>
</protein>
<accession>A0A2U0I2N3</accession>
<dbReference type="AlphaFoldDB" id="A0A2U0I2N3"/>
<organism evidence="1 2">
    <name type="scientific">Marixanthomonas spongiae</name>
    <dbReference type="NCBI Taxonomy" id="2174845"/>
    <lineage>
        <taxon>Bacteria</taxon>
        <taxon>Pseudomonadati</taxon>
        <taxon>Bacteroidota</taxon>
        <taxon>Flavobacteriia</taxon>
        <taxon>Flavobacteriales</taxon>
        <taxon>Flavobacteriaceae</taxon>
        <taxon>Marixanthomonas</taxon>
    </lineage>
</organism>
<gene>
    <name evidence="1" type="ORF">DDV96_08140</name>
</gene>
<proteinExistence type="predicted"/>